<accession>A0ABW7B9Q4</accession>
<dbReference type="SUPFAM" id="SSF50998">
    <property type="entry name" value="Quinoprotein alcohol dehydrogenase-like"/>
    <property type="match status" value="1"/>
</dbReference>
<dbReference type="InterPro" id="IPR015943">
    <property type="entry name" value="WD40/YVTN_repeat-like_dom_sf"/>
</dbReference>
<dbReference type="InterPro" id="IPR011047">
    <property type="entry name" value="Quinoprotein_ADH-like_sf"/>
</dbReference>
<evidence type="ECO:0000313" key="3">
    <source>
        <dbReference type="Proteomes" id="UP001604267"/>
    </source>
</evidence>
<proteinExistence type="predicted"/>
<evidence type="ECO:0000313" key="2">
    <source>
        <dbReference type="EMBL" id="MFG3013938.1"/>
    </source>
</evidence>
<reference evidence="2 3" key="1">
    <citation type="submission" date="2024-10" db="EMBL/GenBank/DDBJ databases">
        <title>The Natural Products Discovery Center: Release of the First 8490 Sequenced Strains for Exploring Actinobacteria Biosynthetic Diversity.</title>
        <authorList>
            <person name="Kalkreuter E."/>
            <person name="Kautsar S.A."/>
            <person name="Yang D."/>
            <person name="Bader C.D."/>
            <person name="Teijaro C.N."/>
            <person name="Fluegel L."/>
            <person name="Davis C.M."/>
            <person name="Simpson J.R."/>
            <person name="Lauterbach L."/>
            <person name="Steele A.D."/>
            <person name="Gui C."/>
            <person name="Meng S."/>
            <person name="Li G."/>
            <person name="Viehrig K."/>
            <person name="Ye F."/>
            <person name="Su P."/>
            <person name="Kiefer A.F."/>
            <person name="Nichols A."/>
            <person name="Cepeda A.J."/>
            <person name="Yan W."/>
            <person name="Fan B."/>
            <person name="Jiang Y."/>
            <person name="Adhikari A."/>
            <person name="Zheng C.-J."/>
            <person name="Schuster L."/>
            <person name="Cowan T.M."/>
            <person name="Smanski M.J."/>
            <person name="Chevrette M.G."/>
            <person name="De Carvalho L.P.S."/>
            <person name="Shen B."/>
        </authorList>
    </citation>
    <scope>NUCLEOTIDE SEQUENCE [LARGE SCALE GENOMIC DNA]</scope>
    <source>
        <strain evidence="2 3">NPDC048320</strain>
    </source>
</reference>
<dbReference type="SMART" id="SM00564">
    <property type="entry name" value="PQQ"/>
    <property type="match status" value="1"/>
</dbReference>
<dbReference type="InterPro" id="IPR002372">
    <property type="entry name" value="PQQ_rpt_dom"/>
</dbReference>
<sequence>MGSEGDHLTALDAMTGTKRWGFSAADTLWADPTVTDGVLYTAEKTGTLSALDAATGSRLWSVETHSTVKYPPVVANGALCLATGAKLHALPL</sequence>
<feature type="domain" description="Pyrrolo-quinoline quinone repeat" evidence="1">
    <location>
        <begin position="6"/>
        <end position="84"/>
    </location>
</feature>
<gene>
    <name evidence="2" type="ORF">ACGFZB_26620</name>
</gene>
<dbReference type="Gene3D" id="2.130.10.10">
    <property type="entry name" value="YVTN repeat-like/Quinoprotein amine dehydrogenase"/>
    <property type="match status" value="1"/>
</dbReference>
<dbReference type="RefSeq" id="WP_392820003.1">
    <property type="nucleotide sequence ID" value="NZ_JBICYV010000013.1"/>
</dbReference>
<dbReference type="Pfam" id="PF13360">
    <property type="entry name" value="PQQ_2"/>
    <property type="match status" value="1"/>
</dbReference>
<keyword evidence="3" id="KW-1185">Reference proteome</keyword>
<dbReference type="InterPro" id="IPR018391">
    <property type="entry name" value="PQQ_b-propeller_rpt"/>
</dbReference>
<dbReference type="EMBL" id="JBICYV010000013">
    <property type="protein sequence ID" value="MFG3013938.1"/>
    <property type="molecule type" value="Genomic_DNA"/>
</dbReference>
<name>A0ABW7B9Q4_9ACTN</name>
<organism evidence="2 3">
    <name type="scientific">Streptomyces cinerochromogenes</name>
    <dbReference type="NCBI Taxonomy" id="66422"/>
    <lineage>
        <taxon>Bacteria</taxon>
        <taxon>Bacillati</taxon>
        <taxon>Actinomycetota</taxon>
        <taxon>Actinomycetes</taxon>
        <taxon>Kitasatosporales</taxon>
        <taxon>Streptomycetaceae</taxon>
        <taxon>Streptomyces</taxon>
    </lineage>
</organism>
<protein>
    <submittedName>
        <fullName evidence="2">PQQ-binding-like beta-propeller repeat protein</fullName>
    </submittedName>
</protein>
<evidence type="ECO:0000259" key="1">
    <source>
        <dbReference type="Pfam" id="PF13360"/>
    </source>
</evidence>
<comment type="caution">
    <text evidence="2">The sequence shown here is derived from an EMBL/GenBank/DDBJ whole genome shotgun (WGS) entry which is preliminary data.</text>
</comment>
<dbReference type="Proteomes" id="UP001604267">
    <property type="component" value="Unassembled WGS sequence"/>
</dbReference>